<dbReference type="GO" id="GO:1990404">
    <property type="term" value="F:NAD+-protein mono-ADP-ribosyltransferase activity"/>
    <property type="evidence" value="ECO:0007669"/>
    <property type="project" value="TreeGrafter"/>
</dbReference>
<dbReference type="PROSITE" id="PS51059">
    <property type="entry name" value="PARP_CATALYTIC"/>
    <property type="match status" value="1"/>
</dbReference>
<sequence>MKTRPGRSWSEQRPLTRREERSGGRKARPSVSFLWSAEEAGGATLVAERFAASTMSDALSASIVRTLCQHGGSLDFKCLSQILSQHFTVADEVLLKVLTDFSKFVVVEGKEKKGDSPLSPDSVVLAKTSLRVCRTLPGQCAYCQDLHLCRYFVCGNCRFGAKCKNAHAVDSSHNSVIRSEEGLQHLEKSELFQLLLQNDPCLLPEVCSHYNKGNGEHGSCKYATSCNNLHLCQHYLQGECKFGADCKRAHSFDANAMRILNGRGLSPENISNFCKIYKNKSLISSYKEKPAVLPDTEKTAAPSTASPAASETLKQPSSRPVSEIDSKEICLFFIRRGCSFKDKCVRIHYHLPYKWQVLDKDGKTWNVLPNGEDIEKAFCNPSNDVSPGPQVVNFITMTCGGASVRRLSTASSVTKPPHFILTTEWIWYWKNDQGVWTEYGQGMDTKHAAPLTSETLENVYHADPHSEIPVSSEKHTYIIYVKDMYQQNVLYKTKREIRRRPRFVSALEVESKLKCETSMSSSVVVPAHWDRGALPEFSYKLVPLSRADAEFVMLEKMFKETMPKHTIISIQRNQNSSLWKVFQWQKEQMKQKNGGRDADERLLFHGTDPSLIEAICEQNFDWRVCGVNGTLYGKGSYFARDASYSDNYAKPVENSKKTMFVARVLVGHYTHGQSEFVRPPAKMPGRGFYDSCVDNVSSPSIFVIFEKYQIYPEFIIEYGPEESRCVIS</sequence>
<dbReference type="Gene3D" id="3.30.1370.210">
    <property type="match status" value="2"/>
</dbReference>
<evidence type="ECO:0000256" key="11">
    <source>
        <dbReference type="PROSITE-ProRule" id="PRU00723"/>
    </source>
</evidence>
<dbReference type="InterPro" id="IPR004170">
    <property type="entry name" value="WWE_dom"/>
</dbReference>
<keyword evidence="3" id="KW-0963">Cytoplasm</keyword>
<evidence type="ECO:0000259" key="14">
    <source>
        <dbReference type="PROSITE" id="PS50918"/>
    </source>
</evidence>
<name>A0AAR2KJF9_PYGNA</name>
<dbReference type="Pfam" id="PF24356">
    <property type="entry name" value="WHD_PARP12"/>
    <property type="match status" value="1"/>
</dbReference>
<organism evidence="16 17">
    <name type="scientific">Pygocentrus nattereri</name>
    <name type="common">Red-bellied piranha</name>
    <dbReference type="NCBI Taxonomy" id="42514"/>
    <lineage>
        <taxon>Eukaryota</taxon>
        <taxon>Metazoa</taxon>
        <taxon>Chordata</taxon>
        <taxon>Craniata</taxon>
        <taxon>Vertebrata</taxon>
        <taxon>Euteleostomi</taxon>
        <taxon>Actinopterygii</taxon>
        <taxon>Neopterygii</taxon>
        <taxon>Teleostei</taxon>
        <taxon>Ostariophysi</taxon>
        <taxon>Characiformes</taxon>
        <taxon>Characoidei</taxon>
        <taxon>Pygocentrus</taxon>
    </lineage>
</organism>
<evidence type="ECO:0000259" key="15">
    <source>
        <dbReference type="PROSITE" id="PS51059"/>
    </source>
</evidence>
<dbReference type="PANTHER" id="PTHR45740">
    <property type="entry name" value="POLY [ADP-RIBOSE] POLYMERASE"/>
    <property type="match status" value="1"/>
</dbReference>
<dbReference type="SMART" id="SM00356">
    <property type="entry name" value="ZnF_C3H1"/>
    <property type="match status" value="3"/>
</dbReference>
<dbReference type="Proteomes" id="UP001501920">
    <property type="component" value="Chromosome 7"/>
</dbReference>
<keyword evidence="4" id="KW-0597">Phosphoprotein</keyword>
<evidence type="ECO:0000256" key="4">
    <source>
        <dbReference type="ARBA" id="ARBA00022553"/>
    </source>
</evidence>
<evidence type="ECO:0000256" key="3">
    <source>
        <dbReference type="ARBA" id="ARBA00022490"/>
    </source>
</evidence>
<keyword evidence="5 11" id="KW-0479">Metal-binding</keyword>
<reference evidence="16" key="2">
    <citation type="submission" date="2025-08" db="UniProtKB">
        <authorList>
            <consortium name="Ensembl"/>
        </authorList>
    </citation>
    <scope>IDENTIFICATION</scope>
</reference>
<evidence type="ECO:0000259" key="13">
    <source>
        <dbReference type="PROSITE" id="PS50103"/>
    </source>
</evidence>
<keyword evidence="6" id="KW-0677">Repeat</keyword>
<feature type="domain" description="WWE" evidence="14">
    <location>
        <begin position="412"/>
        <end position="499"/>
    </location>
</feature>
<evidence type="ECO:0000256" key="10">
    <source>
        <dbReference type="ARBA" id="ARBA00024347"/>
    </source>
</evidence>
<accession>A0AAR2KJF9</accession>
<keyword evidence="17" id="KW-1185">Reference proteome</keyword>
<feature type="zinc finger region" description="C3H1-type" evidence="11">
    <location>
        <begin position="148"/>
        <end position="170"/>
    </location>
</feature>
<dbReference type="AlphaFoldDB" id="A0AAR2KJF9"/>
<feature type="region of interest" description="Disordered" evidence="12">
    <location>
        <begin position="1"/>
        <end position="25"/>
    </location>
</feature>
<feature type="region of interest" description="Disordered" evidence="12">
    <location>
        <begin position="295"/>
        <end position="320"/>
    </location>
</feature>
<dbReference type="PANTHER" id="PTHR45740:SF6">
    <property type="entry name" value="PROTEIN MONO-ADP-RIBOSYLTRANSFERASE PARP12"/>
    <property type="match status" value="1"/>
</dbReference>
<dbReference type="InterPro" id="IPR056226">
    <property type="entry name" value="WH_PARP12"/>
</dbReference>
<evidence type="ECO:0000256" key="5">
    <source>
        <dbReference type="ARBA" id="ARBA00022723"/>
    </source>
</evidence>
<dbReference type="Pfam" id="PF23466">
    <property type="entry name" value="WWE_4"/>
    <property type="match status" value="1"/>
</dbReference>
<evidence type="ECO:0000256" key="6">
    <source>
        <dbReference type="ARBA" id="ARBA00022737"/>
    </source>
</evidence>
<dbReference type="Ensembl" id="ENSPNAT00000058739.1">
    <property type="protein sequence ID" value="ENSPNAP00000062604.1"/>
    <property type="gene ID" value="ENSPNAG00000021230.2"/>
</dbReference>
<evidence type="ECO:0000256" key="7">
    <source>
        <dbReference type="ARBA" id="ARBA00022771"/>
    </source>
</evidence>
<comment type="similarity">
    <text evidence="10">Belongs to the ARTD/PARP family.</text>
</comment>
<dbReference type="CDD" id="cd01439">
    <property type="entry name" value="TCCD_inducible_PARP_like"/>
    <property type="match status" value="1"/>
</dbReference>
<keyword evidence="9" id="KW-0539">Nucleus</keyword>
<dbReference type="PROSITE" id="PS50103">
    <property type="entry name" value="ZF_C3H1"/>
    <property type="match status" value="2"/>
</dbReference>
<evidence type="ECO:0000313" key="16">
    <source>
        <dbReference type="Ensembl" id="ENSPNAP00000062604.1"/>
    </source>
</evidence>
<dbReference type="InterPro" id="IPR057602">
    <property type="entry name" value="Zfn-CCCH_PARP12"/>
</dbReference>
<keyword evidence="8 11" id="KW-0862">Zinc</keyword>
<dbReference type="GO" id="GO:0005634">
    <property type="term" value="C:nucleus"/>
    <property type="evidence" value="ECO:0007669"/>
    <property type="project" value="UniProtKB-SubCell"/>
</dbReference>
<dbReference type="InterPro" id="IPR000571">
    <property type="entry name" value="Znf_CCCH"/>
</dbReference>
<feature type="domain" description="PARP catalytic" evidence="15">
    <location>
        <begin position="525"/>
        <end position="728"/>
    </location>
</feature>
<dbReference type="GeneTree" id="ENSGT00940000154649"/>
<dbReference type="GO" id="GO:0005737">
    <property type="term" value="C:cytoplasm"/>
    <property type="evidence" value="ECO:0007669"/>
    <property type="project" value="UniProtKB-SubCell"/>
</dbReference>
<protein>
    <submittedName>
        <fullName evidence="16">Poly (ADP-ribose) polymerase family, member 12a</fullName>
    </submittedName>
</protein>
<dbReference type="Pfam" id="PF14608">
    <property type="entry name" value="zf-CCCH_2"/>
    <property type="match status" value="1"/>
</dbReference>
<reference evidence="16 17" key="1">
    <citation type="submission" date="2020-10" db="EMBL/GenBank/DDBJ databases">
        <title>Pygocentrus nattereri (red-bellied piranha) genome, fPygNat1, primary haplotype.</title>
        <authorList>
            <person name="Myers G."/>
            <person name="Meyer A."/>
            <person name="Karagic N."/>
            <person name="Pippel M."/>
            <person name="Winkler S."/>
            <person name="Tracey A."/>
            <person name="Wood J."/>
            <person name="Formenti G."/>
            <person name="Howe K."/>
            <person name="Fedrigo O."/>
            <person name="Jarvis E.D."/>
        </authorList>
    </citation>
    <scope>NUCLEOTIDE SEQUENCE [LARGE SCALE GENOMIC DNA]</scope>
</reference>
<keyword evidence="7 11" id="KW-0863">Zinc-finger</keyword>
<evidence type="ECO:0000256" key="1">
    <source>
        <dbReference type="ARBA" id="ARBA00004123"/>
    </source>
</evidence>
<reference evidence="16" key="3">
    <citation type="submission" date="2025-09" db="UniProtKB">
        <authorList>
            <consortium name="Ensembl"/>
        </authorList>
    </citation>
    <scope>IDENTIFICATION</scope>
</reference>
<dbReference type="InterPro" id="IPR051712">
    <property type="entry name" value="ARTD-AVP"/>
</dbReference>
<dbReference type="GO" id="GO:0008270">
    <property type="term" value="F:zinc ion binding"/>
    <property type="evidence" value="ECO:0007669"/>
    <property type="project" value="UniProtKB-KW"/>
</dbReference>
<evidence type="ECO:0000256" key="2">
    <source>
        <dbReference type="ARBA" id="ARBA00004496"/>
    </source>
</evidence>
<proteinExistence type="inferred from homology"/>
<evidence type="ECO:0000256" key="9">
    <source>
        <dbReference type="ARBA" id="ARBA00023242"/>
    </source>
</evidence>
<dbReference type="GeneID" id="108411777"/>
<dbReference type="SUPFAM" id="SSF117839">
    <property type="entry name" value="WWE domain"/>
    <property type="match status" value="1"/>
</dbReference>
<feature type="compositionally biased region" description="Low complexity" evidence="12">
    <location>
        <begin position="299"/>
        <end position="310"/>
    </location>
</feature>
<dbReference type="Pfam" id="PF00644">
    <property type="entry name" value="PARP"/>
    <property type="match status" value="1"/>
</dbReference>
<feature type="domain" description="C3H1-type" evidence="13">
    <location>
        <begin position="231"/>
        <end position="253"/>
    </location>
</feature>
<feature type="compositionally biased region" description="Basic and acidic residues" evidence="12">
    <location>
        <begin position="14"/>
        <end position="23"/>
    </location>
</feature>
<dbReference type="Gene3D" id="3.30.720.50">
    <property type="match status" value="1"/>
</dbReference>
<feature type="domain" description="C3H1-type" evidence="13">
    <location>
        <begin position="148"/>
        <end position="170"/>
    </location>
</feature>
<dbReference type="SUPFAM" id="SSF56399">
    <property type="entry name" value="ADP-ribosylation"/>
    <property type="match status" value="1"/>
</dbReference>
<dbReference type="Gene3D" id="3.90.228.10">
    <property type="match status" value="1"/>
</dbReference>
<dbReference type="PROSITE" id="PS50918">
    <property type="entry name" value="WWE"/>
    <property type="match status" value="1"/>
</dbReference>
<feature type="zinc finger region" description="C3H1-type" evidence="11">
    <location>
        <begin position="231"/>
        <end position="253"/>
    </location>
</feature>
<dbReference type="GO" id="GO:0003950">
    <property type="term" value="F:NAD+ poly-ADP-ribosyltransferase activity"/>
    <property type="evidence" value="ECO:0007669"/>
    <property type="project" value="InterPro"/>
</dbReference>
<dbReference type="Pfam" id="PF00642">
    <property type="entry name" value="zf-CCCH"/>
    <property type="match status" value="1"/>
</dbReference>
<evidence type="ECO:0000256" key="12">
    <source>
        <dbReference type="SAM" id="MobiDB-lite"/>
    </source>
</evidence>
<evidence type="ECO:0000313" key="17">
    <source>
        <dbReference type="Proteomes" id="UP001501920"/>
    </source>
</evidence>
<evidence type="ECO:0000256" key="8">
    <source>
        <dbReference type="ARBA" id="ARBA00022833"/>
    </source>
</evidence>
<dbReference type="Pfam" id="PF02825">
    <property type="entry name" value="WWE"/>
    <property type="match status" value="1"/>
</dbReference>
<dbReference type="Pfam" id="PF25261">
    <property type="entry name" value="zf-CCCH_PARP12"/>
    <property type="match status" value="1"/>
</dbReference>
<comment type="subcellular location">
    <subcellularLocation>
        <location evidence="2">Cytoplasm</location>
    </subcellularLocation>
    <subcellularLocation>
        <location evidence="1">Nucleus</location>
    </subcellularLocation>
</comment>
<dbReference type="InterPro" id="IPR037197">
    <property type="entry name" value="WWE_dom_sf"/>
</dbReference>
<dbReference type="InterPro" id="IPR012317">
    <property type="entry name" value="Poly(ADP-ribose)pol_cat_dom"/>
</dbReference>